<dbReference type="InterPro" id="IPR029058">
    <property type="entry name" value="AB_hydrolase_fold"/>
</dbReference>
<protein>
    <submittedName>
        <fullName evidence="2">Alpha/beta hydrolase</fullName>
    </submittedName>
</protein>
<dbReference type="Pfam" id="PF12146">
    <property type="entry name" value="Hydrolase_4"/>
    <property type="match status" value="1"/>
</dbReference>
<dbReference type="EMBL" id="QCXX01000002">
    <property type="protein sequence ID" value="PUV25068.1"/>
    <property type="molecule type" value="Genomic_DNA"/>
</dbReference>
<organism evidence="2 3">
    <name type="scientific">Sphingobacterium athyrii</name>
    <dbReference type="NCBI Taxonomy" id="2152717"/>
    <lineage>
        <taxon>Bacteria</taxon>
        <taxon>Pseudomonadati</taxon>
        <taxon>Bacteroidota</taxon>
        <taxon>Sphingobacteriia</taxon>
        <taxon>Sphingobacteriales</taxon>
        <taxon>Sphingobacteriaceae</taxon>
        <taxon>Sphingobacterium</taxon>
    </lineage>
</organism>
<dbReference type="Proteomes" id="UP000250831">
    <property type="component" value="Unassembled WGS sequence"/>
</dbReference>
<evidence type="ECO:0000313" key="2">
    <source>
        <dbReference type="EMBL" id="PUV25068.1"/>
    </source>
</evidence>
<dbReference type="SUPFAM" id="SSF53474">
    <property type="entry name" value="alpha/beta-Hydrolases"/>
    <property type="match status" value="1"/>
</dbReference>
<dbReference type="InterPro" id="IPR022742">
    <property type="entry name" value="Hydrolase_4"/>
</dbReference>
<dbReference type="RefSeq" id="WP_146191005.1">
    <property type="nucleotide sequence ID" value="NZ_QCXX01000002.1"/>
</dbReference>
<dbReference type="AlphaFoldDB" id="A0A363NWI0"/>
<dbReference type="PANTHER" id="PTHR12277">
    <property type="entry name" value="ALPHA/BETA HYDROLASE DOMAIN-CONTAINING PROTEIN"/>
    <property type="match status" value="1"/>
</dbReference>
<dbReference type="Gene3D" id="3.40.50.1820">
    <property type="entry name" value="alpha/beta hydrolase"/>
    <property type="match status" value="1"/>
</dbReference>
<proteinExistence type="predicted"/>
<evidence type="ECO:0000259" key="1">
    <source>
        <dbReference type="Pfam" id="PF12146"/>
    </source>
</evidence>
<feature type="domain" description="Serine aminopeptidase S33" evidence="1">
    <location>
        <begin position="88"/>
        <end position="196"/>
    </location>
</feature>
<accession>A0A363NWI0</accession>
<comment type="caution">
    <text evidence="2">The sequence shown here is derived from an EMBL/GenBank/DDBJ whole genome shotgun (WGS) entry which is preliminary data.</text>
</comment>
<gene>
    <name evidence="2" type="ORF">DCO56_08995</name>
</gene>
<dbReference type="GO" id="GO:0016787">
    <property type="term" value="F:hydrolase activity"/>
    <property type="evidence" value="ECO:0007669"/>
    <property type="project" value="UniProtKB-KW"/>
</dbReference>
<reference evidence="2 3" key="1">
    <citation type="submission" date="2018-04" db="EMBL/GenBank/DDBJ databases">
        <title>Sphingobacterium sp. M46 Genome.</title>
        <authorList>
            <person name="Cheng J."/>
            <person name="Li Y."/>
        </authorList>
    </citation>
    <scope>NUCLEOTIDE SEQUENCE [LARGE SCALE GENOMIC DNA]</scope>
    <source>
        <strain evidence="2 3">M46</strain>
    </source>
</reference>
<name>A0A363NWI0_9SPHI</name>
<sequence>MEKKVGIKKLSFGCIYLFISLILLPCFSNAQNKTVLSTEDWTRLLTEQLFPGKKTDSAVFQFDVPFEEKFINVNDNTVLHSLLFKAKKPKGVIFYLHGSNNALDTWGKIAPIYTSNEYDVFMLDYRGYGKSQGKVTDEDSLYQDIQIVYDKLRETYSENQIIVLGQSMGTSLASYIAAKNNPNLLILQAPYYNLKDWTNDVAPELDITNIPYNFDNASFLKKVKCPVIIFHGNKDTAVYYGSSVKLSKLLKATDQFITLQDESHNDFSKNEAYLSSIKLILERNK</sequence>
<dbReference type="OrthoDB" id="9777090at2"/>
<evidence type="ECO:0000313" key="3">
    <source>
        <dbReference type="Proteomes" id="UP000250831"/>
    </source>
</evidence>
<keyword evidence="3" id="KW-1185">Reference proteome</keyword>
<keyword evidence="2" id="KW-0378">Hydrolase</keyword>
<dbReference type="PANTHER" id="PTHR12277:SF81">
    <property type="entry name" value="PROTEIN ABHD13"/>
    <property type="match status" value="1"/>
</dbReference>